<evidence type="ECO:0000313" key="4">
    <source>
        <dbReference type="Proteomes" id="UP001596052"/>
    </source>
</evidence>
<gene>
    <name evidence="3" type="ORF">ACFQDI_05255</name>
</gene>
<keyword evidence="3" id="KW-0378">Hydrolase</keyword>
<protein>
    <submittedName>
        <fullName evidence="3">SGNH/GDSL hydrolase family protein</fullName>
    </submittedName>
</protein>
<evidence type="ECO:0000256" key="1">
    <source>
        <dbReference type="SAM" id="SignalP"/>
    </source>
</evidence>
<dbReference type="RefSeq" id="WP_377164156.1">
    <property type="nucleotide sequence ID" value="NZ_JBHSMQ010000002.1"/>
</dbReference>
<dbReference type="PANTHER" id="PTHR30383">
    <property type="entry name" value="THIOESTERASE 1/PROTEASE 1/LYSOPHOSPHOLIPASE L1"/>
    <property type="match status" value="1"/>
</dbReference>
<comment type="caution">
    <text evidence="3">The sequence shown here is derived from an EMBL/GenBank/DDBJ whole genome shotgun (WGS) entry which is preliminary data.</text>
</comment>
<feature type="chain" id="PRO_5045967468" evidence="1">
    <location>
        <begin position="18"/>
        <end position="238"/>
    </location>
</feature>
<proteinExistence type="predicted"/>
<accession>A0ABW0KLY4</accession>
<dbReference type="CDD" id="cd00229">
    <property type="entry name" value="SGNH_hydrolase"/>
    <property type="match status" value="1"/>
</dbReference>
<evidence type="ECO:0000313" key="3">
    <source>
        <dbReference type="EMBL" id="MFC5454255.1"/>
    </source>
</evidence>
<dbReference type="GO" id="GO:0016787">
    <property type="term" value="F:hydrolase activity"/>
    <property type="evidence" value="ECO:0007669"/>
    <property type="project" value="UniProtKB-KW"/>
</dbReference>
<sequence length="238" mass="25728">MKSFILVALLVSSAVVAADAPKQAPKRERKPHPSLAKVEDVAGLPRVLLIGDSISMGYTLDVREMLKGKANVHRIPTNGGPTTNGLKNIKAWLGDSKWDVIHFNWGLHDLKYIAEDPSKRADPKAPGSHLQVPLADYEKNLAELVKTMQATGAKLIWCNTTPVPAGSDGRIEGDEKKYNEAAARVMTAAGIPTDDLCAHAAAKLKDVQLPANVHYSPEGYHYLAEKVASVIAETLPKK</sequence>
<dbReference type="InterPro" id="IPR036514">
    <property type="entry name" value="SGNH_hydro_sf"/>
</dbReference>
<dbReference type="SUPFAM" id="SSF52266">
    <property type="entry name" value="SGNH hydrolase"/>
    <property type="match status" value="1"/>
</dbReference>
<name>A0ABW0KLY4_9BACT</name>
<dbReference type="PANTHER" id="PTHR30383:SF26">
    <property type="entry name" value="SGNH HYDROLASE-TYPE ESTERASE DOMAIN-CONTAINING PROTEIN"/>
    <property type="match status" value="1"/>
</dbReference>
<reference evidence="4" key="1">
    <citation type="journal article" date="2019" name="Int. J. Syst. Evol. Microbiol.">
        <title>The Global Catalogue of Microorganisms (GCM) 10K type strain sequencing project: providing services to taxonomists for standard genome sequencing and annotation.</title>
        <authorList>
            <consortium name="The Broad Institute Genomics Platform"/>
            <consortium name="The Broad Institute Genome Sequencing Center for Infectious Disease"/>
            <person name="Wu L."/>
            <person name="Ma J."/>
        </authorList>
    </citation>
    <scope>NUCLEOTIDE SEQUENCE [LARGE SCALE GENOMIC DNA]</scope>
    <source>
        <strain evidence="4">CGMCC 4.1469</strain>
    </source>
</reference>
<evidence type="ECO:0000259" key="2">
    <source>
        <dbReference type="Pfam" id="PF13472"/>
    </source>
</evidence>
<dbReference type="Pfam" id="PF13472">
    <property type="entry name" value="Lipase_GDSL_2"/>
    <property type="match status" value="1"/>
</dbReference>
<dbReference type="InterPro" id="IPR013830">
    <property type="entry name" value="SGNH_hydro"/>
</dbReference>
<keyword evidence="1" id="KW-0732">Signal</keyword>
<organism evidence="3 4">
    <name type="scientific">Prosthecobacter fluviatilis</name>
    <dbReference type="NCBI Taxonomy" id="445931"/>
    <lineage>
        <taxon>Bacteria</taxon>
        <taxon>Pseudomonadati</taxon>
        <taxon>Verrucomicrobiota</taxon>
        <taxon>Verrucomicrobiia</taxon>
        <taxon>Verrucomicrobiales</taxon>
        <taxon>Verrucomicrobiaceae</taxon>
        <taxon>Prosthecobacter</taxon>
    </lineage>
</organism>
<dbReference type="EMBL" id="JBHSMQ010000002">
    <property type="protein sequence ID" value="MFC5454255.1"/>
    <property type="molecule type" value="Genomic_DNA"/>
</dbReference>
<feature type="domain" description="SGNH hydrolase-type esterase" evidence="2">
    <location>
        <begin position="50"/>
        <end position="221"/>
    </location>
</feature>
<keyword evidence="4" id="KW-1185">Reference proteome</keyword>
<dbReference type="Proteomes" id="UP001596052">
    <property type="component" value="Unassembled WGS sequence"/>
</dbReference>
<dbReference type="InterPro" id="IPR051532">
    <property type="entry name" value="Ester_Hydrolysis_Enzymes"/>
</dbReference>
<feature type="signal peptide" evidence="1">
    <location>
        <begin position="1"/>
        <end position="17"/>
    </location>
</feature>
<dbReference type="Gene3D" id="3.40.50.1110">
    <property type="entry name" value="SGNH hydrolase"/>
    <property type="match status" value="1"/>
</dbReference>